<dbReference type="HOGENOM" id="CLU_003608_1_1_0"/>
<dbReference type="GO" id="GO:0004519">
    <property type="term" value="F:endonuclease activity"/>
    <property type="evidence" value="ECO:0007669"/>
    <property type="project" value="UniProtKB-KW"/>
</dbReference>
<dbReference type="OrthoDB" id="9801679at2"/>
<dbReference type="PANTHER" id="PTHR42834">
    <property type="entry name" value="ENDONUCLEASE/EXONUCLEASE/PHOSPHATASE FAMILY PROTEIN (AFU_ORTHOLOGUE AFUA_3G09210)"/>
    <property type="match status" value="1"/>
</dbReference>
<dbReference type="InterPro" id="IPR005135">
    <property type="entry name" value="Endo/exonuclease/phosphatase"/>
</dbReference>
<dbReference type="EMBL" id="CP001779">
    <property type="protein sequence ID" value="ACZ01535.1"/>
    <property type="molecule type" value="Genomic_DNA"/>
</dbReference>
<dbReference type="Pfam" id="PF19580">
    <property type="entry name" value="Exo_endo_phos_3"/>
    <property type="match status" value="1"/>
</dbReference>
<feature type="domain" description="Endonuclease/exonuclease/phosphatase" evidence="1">
    <location>
        <begin position="435"/>
        <end position="562"/>
    </location>
</feature>
<protein>
    <submittedName>
        <fullName evidence="2">Endonuclease/exonuclease/phosphatase</fullName>
    </submittedName>
</protein>
<dbReference type="SUPFAM" id="SSF56219">
    <property type="entry name" value="DNase I-like"/>
    <property type="match status" value="1"/>
</dbReference>
<name>D1AUX5_STRM9</name>
<keyword evidence="2" id="KW-0255">Endonuclease</keyword>
<gene>
    <name evidence="2" type="ordered locus">Smon_1073</name>
</gene>
<evidence type="ECO:0000313" key="2">
    <source>
        <dbReference type="EMBL" id="ACZ01535.1"/>
    </source>
</evidence>
<proteinExistence type="predicted"/>
<dbReference type="KEGG" id="smf:Smon_1073"/>
<dbReference type="InterPro" id="IPR036691">
    <property type="entry name" value="Endo/exonu/phosph_ase_sf"/>
</dbReference>
<dbReference type="Gene3D" id="3.60.10.10">
    <property type="entry name" value="Endonuclease/exonuclease/phosphatase"/>
    <property type="match status" value="1"/>
</dbReference>
<keyword evidence="2" id="KW-0378">Hydrolase</keyword>
<sequence length="597" mass="67336">MKKILLSFIMMISLGYAESISEIQGRGLQSPLLDRRVSNVEGIVTYKVNDRYNKGMYIQSEKPDQDPNTSEGIYVEYKGVDKISVGDLVVVSGKVGEKQFARFDKTKLTVTTIFANKLEVIDVNLKPMITDIYGDEIPVNVSDDNVLTIDRTASAMDFYESLEGMVVRIKNPYITGHKEEYGDVFVIPKLARDKAVLTENGGVLYDKYGNEKNHVLNVSATRSKYWKNNHFIREFTPNPGDRFKGDIIGVLTNDNYNDIKILPIEELPPIENIGAKPDVLEFDYREDMINIASYNVENYAHVVSPERTVQFAKQVKDKLNTPDIITLIEVGDDDGPTTSDVVSSEKNGQALIDAIRDETNIEYGYLAVDPEYGKDGGMPSMNIRNAILYRKDRVKLIESNKSTSYDNTKVILDNNGKAKLKYNPGRIGLDSEYFVATRKPLVALFDVNGKHLYIIGVHLSSKRGDDPIYGPQQPPIRRSEVNRNKQATYINNFVKEILSKDKDASIVVMGDINDYDFSTTSKNIRGNELIDVMGELAPNKRYSYVYGGMSQVLDNMFINKEYSGKVNVDVIRINPEFTKAQGAFSDHDPVFIQFKIK</sequence>
<keyword evidence="3" id="KW-1185">Reference proteome</keyword>
<dbReference type="PANTHER" id="PTHR42834:SF1">
    <property type="entry name" value="ENDONUCLEASE_EXONUCLEASE_PHOSPHATASE FAMILY PROTEIN (AFU_ORTHOLOGUE AFUA_3G09210)"/>
    <property type="match status" value="1"/>
</dbReference>
<dbReference type="AlphaFoldDB" id="D1AUX5"/>
<dbReference type="CDD" id="cd04486">
    <property type="entry name" value="YhcR_OBF_like"/>
    <property type="match status" value="1"/>
</dbReference>
<organism evidence="2 3">
    <name type="scientific">Streptobacillus moniliformis (strain ATCC 14647 / DSM 12112 / NCTC 10651 / 9901)</name>
    <dbReference type="NCBI Taxonomy" id="519441"/>
    <lineage>
        <taxon>Bacteria</taxon>
        <taxon>Fusobacteriati</taxon>
        <taxon>Fusobacteriota</taxon>
        <taxon>Fusobacteriia</taxon>
        <taxon>Fusobacteriales</taxon>
        <taxon>Leptotrichiaceae</taxon>
        <taxon>Streptobacillus</taxon>
    </lineage>
</organism>
<dbReference type="GeneID" id="29672982"/>
<evidence type="ECO:0000313" key="3">
    <source>
        <dbReference type="Proteomes" id="UP000002072"/>
    </source>
</evidence>
<dbReference type="STRING" id="519441.Smon_1073"/>
<reference evidence="2 3" key="1">
    <citation type="journal article" date="2009" name="Stand. Genomic Sci.">
        <title>Complete genome sequence of Streptobacillus moniliformis type strain (9901T).</title>
        <authorList>
            <person name="Nolan M."/>
            <person name="Gronow S."/>
            <person name="Lapidus A."/>
            <person name="Ivanova N."/>
            <person name="Copeland A."/>
            <person name="Lucas S."/>
            <person name="Del Rio T.G."/>
            <person name="Chen F."/>
            <person name="Tice H."/>
            <person name="Pitluck S."/>
            <person name="Cheng J.F."/>
            <person name="Sims D."/>
            <person name="Meincke L."/>
            <person name="Bruce D."/>
            <person name="Goodwin L."/>
            <person name="Brettin T."/>
            <person name="Han C."/>
            <person name="Detter J.C."/>
            <person name="Ovchinikova G."/>
            <person name="Pati A."/>
            <person name="Mavromatis K."/>
            <person name="Mikhailova N."/>
            <person name="Chen A."/>
            <person name="Palaniappan K."/>
            <person name="Land M."/>
            <person name="Hauser L."/>
            <person name="Chang Y.J."/>
            <person name="Jeffries C.D."/>
            <person name="Rohde M."/>
            <person name="Sproer C."/>
            <person name="Goker M."/>
            <person name="Bristow J."/>
            <person name="Eisen J.A."/>
            <person name="Markowitz V."/>
            <person name="Hugenholtz P."/>
            <person name="Kyrpides N.C."/>
            <person name="Klenk H.P."/>
            <person name="Chain P."/>
        </authorList>
    </citation>
    <scope>NUCLEOTIDE SEQUENCE [LARGE SCALE GENOMIC DNA]</scope>
    <source>
        <strain evidence="3">ATCC 14647 / DSM 12112 / NCTC 10651 / 9901</strain>
    </source>
</reference>
<evidence type="ECO:0000259" key="1">
    <source>
        <dbReference type="Pfam" id="PF19580"/>
    </source>
</evidence>
<keyword evidence="2" id="KW-0540">Nuclease</keyword>
<dbReference type="Proteomes" id="UP000002072">
    <property type="component" value="Chromosome"/>
</dbReference>
<accession>D1AUX5</accession>
<dbReference type="eggNOG" id="COG2374">
    <property type="taxonomic scope" value="Bacteria"/>
</dbReference>
<dbReference type="RefSeq" id="WP_012859082.1">
    <property type="nucleotide sequence ID" value="NC_013515.1"/>
</dbReference>